<dbReference type="InterPro" id="IPR011701">
    <property type="entry name" value="MFS"/>
</dbReference>
<accession>A0A1Y1HRZ7</accession>
<dbReference type="InterPro" id="IPR044770">
    <property type="entry name" value="MFS_spinster-like"/>
</dbReference>
<name>A0A1Y1HRZ7_KLENI</name>
<dbReference type="InterPro" id="IPR036259">
    <property type="entry name" value="MFS_trans_sf"/>
</dbReference>
<evidence type="ECO:0000256" key="2">
    <source>
        <dbReference type="ARBA" id="ARBA00022448"/>
    </source>
</evidence>
<feature type="transmembrane region" description="Helical" evidence="7">
    <location>
        <begin position="178"/>
        <end position="198"/>
    </location>
</feature>
<evidence type="ECO:0000256" key="7">
    <source>
        <dbReference type="SAM" id="Phobius"/>
    </source>
</evidence>
<feature type="transmembrane region" description="Helical" evidence="7">
    <location>
        <begin position="113"/>
        <end position="132"/>
    </location>
</feature>
<comment type="subcellular location">
    <subcellularLocation>
        <location evidence="1">Membrane</location>
        <topology evidence="1">Multi-pass membrane protein</topology>
    </subcellularLocation>
</comment>
<evidence type="ECO:0000256" key="3">
    <source>
        <dbReference type="ARBA" id="ARBA00022692"/>
    </source>
</evidence>
<protein>
    <submittedName>
        <fullName evidence="9">Major facilitator superfamily protein</fullName>
    </submittedName>
</protein>
<dbReference type="PROSITE" id="PS50850">
    <property type="entry name" value="MFS"/>
    <property type="match status" value="1"/>
</dbReference>
<keyword evidence="2" id="KW-0813">Transport</keyword>
<feature type="transmembrane region" description="Helical" evidence="7">
    <location>
        <begin position="317"/>
        <end position="339"/>
    </location>
</feature>
<feature type="transmembrane region" description="Helical" evidence="7">
    <location>
        <begin position="252"/>
        <end position="273"/>
    </location>
</feature>
<dbReference type="OMA" id="CCISAVE"/>
<dbReference type="InterPro" id="IPR020846">
    <property type="entry name" value="MFS_dom"/>
</dbReference>
<comment type="similarity">
    <text evidence="6">Belongs to the major facilitator superfamily. Spinster (TC 2.A.1.49) family.</text>
</comment>
<gene>
    <name evidence="9" type="ORF">KFL_000790250</name>
</gene>
<keyword evidence="10" id="KW-1185">Reference proteome</keyword>
<keyword evidence="5 7" id="KW-0472">Membrane</keyword>
<proteinExistence type="inferred from homology"/>
<dbReference type="STRING" id="105231.A0A1Y1HRZ7"/>
<evidence type="ECO:0000256" key="5">
    <source>
        <dbReference type="ARBA" id="ARBA00023136"/>
    </source>
</evidence>
<keyword evidence="3 7" id="KW-0812">Transmembrane</keyword>
<organism evidence="9 10">
    <name type="scientific">Klebsormidium nitens</name>
    <name type="common">Green alga</name>
    <name type="synonym">Ulothrix nitens</name>
    <dbReference type="NCBI Taxonomy" id="105231"/>
    <lineage>
        <taxon>Eukaryota</taxon>
        <taxon>Viridiplantae</taxon>
        <taxon>Streptophyta</taxon>
        <taxon>Klebsormidiophyceae</taxon>
        <taxon>Klebsormidiales</taxon>
        <taxon>Klebsormidiaceae</taxon>
        <taxon>Klebsormidium</taxon>
    </lineage>
</organism>
<feature type="transmembrane region" description="Helical" evidence="7">
    <location>
        <begin position="441"/>
        <end position="464"/>
    </location>
</feature>
<reference evidence="9 10" key="1">
    <citation type="journal article" date="2014" name="Nat. Commun.">
        <title>Klebsormidium flaccidum genome reveals primary factors for plant terrestrial adaptation.</title>
        <authorList>
            <person name="Hori K."/>
            <person name="Maruyama F."/>
            <person name="Fujisawa T."/>
            <person name="Togashi T."/>
            <person name="Yamamoto N."/>
            <person name="Seo M."/>
            <person name="Sato S."/>
            <person name="Yamada T."/>
            <person name="Mori H."/>
            <person name="Tajima N."/>
            <person name="Moriyama T."/>
            <person name="Ikeuchi M."/>
            <person name="Watanabe M."/>
            <person name="Wada H."/>
            <person name="Kobayashi K."/>
            <person name="Saito M."/>
            <person name="Masuda T."/>
            <person name="Sasaki-Sekimoto Y."/>
            <person name="Mashiguchi K."/>
            <person name="Awai K."/>
            <person name="Shimojima M."/>
            <person name="Masuda S."/>
            <person name="Iwai M."/>
            <person name="Nobusawa T."/>
            <person name="Narise T."/>
            <person name="Kondo S."/>
            <person name="Saito H."/>
            <person name="Sato R."/>
            <person name="Murakawa M."/>
            <person name="Ihara Y."/>
            <person name="Oshima-Yamada Y."/>
            <person name="Ohtaka K."/>
            <person name="Satoh M."/>
            <person name="Sonobe K."/>
            <person name="Ishii M."/>
            <person name="Ohtani R."/>
            <person name="Kanamori-Sato M."/>
            <person name="Honoki R."/>
            <person name="Miyazaki D."/>
            <person name="Mochizuki H."/>
            <person name="Umetsu J."/>
            <person name="Higashi K."/>
            <person name="Shibata D."/>
            <person name="Kamiya Y."/>
            <person name="Sato N."/>
            <person name="Nakamura Y."/>
            <person name="Tabata S."/>
            <person name="Ida S."/>
            <person name="Kurokawa K."/>
            <person name="Ohta H."/>
        </authorList>
    </citation>
    <scope>NUCLEOTIDE SEQUENCE [LARGE SCALE GENOMIC DNA]</scope>
    <source>
        <strain evidence="9 10">NIES-2285</strain>
    </source>
</reference>
<dbReference type="PANTHER" id="PTHR23505:SF52">
    <property type="entry name" value="MAJOR FACILITATOR SUPERFAMILY PROTEIN"/>
    <property type="match status" value="1"/>
</dbReference>
<evidence type="ECO:0000256" key="6">
    <source>
        <dbReference type="ARBA" id="ARBA00024338"/>
    </source>
</evidence>
<dbReference type="OrthoDB" id="440755at2759"/>
<dbReference type="EMBL" id="DF237028">
    <property type="protein sequence ID" value="GAQ81400.1"/>
    <property type="molecule type" value="Genomic_DNA"/>
</dbReference>
<evidence type="ECO:0000259" key="8">
    <source>
        <dbReference type="PROSITE" id="PS50850"/>
    </source>
</evidence>
<evidence type="ECO:0000313" key="10">
    <source>
        <dbReference type="Proteomes" id="UP000054558"/>
    </source>
</evidence>
<feature type="transmembrane region" description="Helical" evidence="7">
    <location>
        <begin position="85"/>
        <end position="107"/>
    </location>
</feature>
<evidence type="ECO:0000256" key="1">
    <source>
        <dbReference type="ARBA" id="ARBA00004141"/>
    </source>
</evidence>
<dbReference type="AlphaFoldDB" id="A0A1Y1HRZ7"/>
<dbReference type="Pfam" id="PF07690">
    <property type="entry name" value="MFS_1"/>
    <property type="match status" value="1"/>
</dbReference>
<evidence type="ECO:0000256" key="4">
    <source>
        <dbReference type="ARBA" id="ARBA00022989"/>
    </source>
</evidence>
<dbReference type="GO" id="GO:0022857">
    <property type="term" value="F:transmembrane transporter activity"/>
    <property type="evidence" value="ECO:0000318"/>
    <property type="project" value="GO_Central"/>
</dbReference>
<feature type="transmembrane region" description="Helical" evidence="7">
    <location>
        <begin position="144"/>
        <end position="166"/>
    </location>
</feature>
<dbReference type="Proteomes" id="UP000054558">
    <property type="component" value="Unassembled WGS sequence"/>
</dbReference>
<sequence>MAQRVMQKLWHHFSPAQRTLLLVNLASITEKADEALLPAVFQEVSQVFHSSPSALGTLTFIRGLVQAATSPLAAYLAQRHNRCHIIGLGAIWWGIATAAVGLSSTYWQLALARAINGVGLAVVLPAIQSVVADASTEAERGAGFGWLQLTSNSGAIVGGVFATLLAGTALGPIAGWRLAFFVLAIISVILGVAVYVFAVDPRDVNEYSSIRAQLDDEDADVARPPADASVKESLTELWAGAKTVVSLRTFQIIIAQGTIGSFPWNAMVFYTLWLELVGYSHGAAAALVASFSVGTCFGGLFGGYLGDYAARRLPNSGRIMCSQFSSGVAVPLALLLLHLIPRNPALWYAHGGTLFSMGLLISWNAPATNNPIFAEIVPEHLRTSIYAFDRCFETVISAFGSPAVGFVAERLYGYITDDPADLRGPSAAAERASNARSLANGLFTTIAIPFTICSLTYTLLYFTYPKDRDKARAQAAEEGPVELEMSFPEGEDGGVREQTRLLPEEDDLEGSPAVMRMADGEPVELKQVVRNGLVWQGNGEAEKGLSIAEKEVTRYGHDR</sequence>
<dbReference type="SUPFAM" id="SSF103473">
    <property type="entry name" value="MFS general substrate transporter"/>
    <property type="match status" value="1"/>
</dbReference>
<dbReference type="GO" id="GO:0016020">
    <property type="term" value="C:membrane"/>
    <property type="evidence" value="ECO:0000318"/>
    <property type="project" value="GO_Central"/>
</dbReference>
<evidence type="ECO:0000313" key="9">
    <source>
        <dbReference type="EMBL" id="GAQ81400.1"/>
    </source>
</evidence>
<feature type="transmembrane region" description="Helical" evidence="7">
    <location>
        <begin position="279"/>
        <end position="305"/>
    </location>
</feature>
<keyword evidence="4 7" id="KW-1133">Transmembrane helix</keyword>
<feature type="domain" description="Major facilitator superfamily (MFS) profile" evidence="8">
    <location>
        <begin position="19"/>
        <end position="468"/>
    </location>
</feature>
<dbReference type="Gene3D" id="1.20.1250.20">
    <property type="entry name" value="MFS general substrate transporter like domains"/>
    <property type="match status" value="1"/>
</dbReference>
<dbReference type="PANTHER" id="PTHR23505">
    <property type="entry name" value="SPINSTER"/>
    <property type="match status" value="1"/>
</dbReference>
<dbReference type="CDD" id="cd17328">
    <property type="entry name" value="MFS_spinster_like"/>
    <property type="match status" value="1"/>
</dbReference>